<dbReference type="InterPro" id="IPR036286">
    <property type="entry name" value="LexA/Signal_pep-like_sf"/>
</dbReference>
<dbReference type="InterPro" id="IPR014124">
    <property type="entry name" value="Pept_S26A_Sod_Ni_maturase"/>
</dbReference>
<gene>
    <name evidence="6" type="ORF">GCM10022214_55210</name>
</gene>
<name>A0ABP7WFA2_9ACTN</name>
<dbReference type="Proteomes" id="UP001500683">
    <property type="component" value="Unassembled WGS sequence"/>
</dbReference>
<dbReference type="RefSeq" id="WP_344953144.1">
    <property type="nucleotide sequence ID" value="NZ_BAAAZG010000042.1"/>
</dbReference>
<keyword evidence="4" id="KW-0472">Membrane</keyword>
<comment type="subcellular location">
    <subcellularLocation>
        <location evidence="1">Membrane</location>
    </subcellularLocation>
</comment>
<evidence type="ECO:0000313" key="6">
    <source>
        <dbReference type="EMBL" id="GAA4087850.1"/>
    </source>
</evidence>
<keyword evidence="3" id="KW-0378">Hydrolase</keyword>
<dbReference type="PANTHER" id="PTHR12383">
    <property type="entry name" value="PROTEASE FAMILY S26 MITOCHONDRIAL INNER MEMBRANE PROTEASE-RELATED"/>
    <property type="match status" value="1"/>
</dbReference>
<evidence type="ECO:0000256" key="3">
    <source>
        <dbReference type="ARBA" id="ARBA00022801"/>
    </source>
</evidence>
<proteinExistence type="predicted"/>
<reference evidence="7" key="1">
    <citation type="journal article" date="2019" name="Int. J. Syst. Evol. Microbiol.">
        <title>The Global Catalogue of Microorganisms (GCM) 10K type strain sequencing project: providing services to taxonomists for standard genome sequencing and annotation.</title>
        <authorList>
            <consortium name="The Broad Institute Genomics Platform"/>
            <consortium name="The Broad Institute Genome Sequencing Center for Infectious Disease"/>
            <person name="Wu L."/>
            <person name="Ma J."/>
        </authorList>
    </citation>
    <scope>NUCLEOTIDE SEQUENCE [LARGE SCALE GENOMIC DNA]</scope>
    <source>
        <strain evidence="7">JCM 16702</strain>
    </source>
</reference>
<keyword evidence="2" id="KW-0645">Protease</keyword>
<evidence type="ECO:0000259" key="5">
    <source>
        <dbReference type="Pfam" id="PF00717"/>
    </source>
</evidence>
<dbReference type="CDD" id="cd06529">
    <property type="entry name" value="S24_LexA-like"/>
    <property type="match status" value="1"/>
</dbReference>
<accession>A0ABP7WFA2</accession>
<organism evidence="6 7">
    <name type="scientific">Actinomadura miaoliensis</name>
    <dbReference type="NCBI Taxonomy" id="430685"/>
    <lineage>
        <taxon>Bacteria</taxon>
        <taxon>Bacillati</taxon>
        <taxon>Actinomycetota</taxon>
        <taxon>Actinomycetes</taxon>
        <taxon>Streptosporangiales</taxon>
        <taxon>Thermomonosporaceae</taxon>
        <taxon>Actinomadura</taxon>
    </lineage>
</organism>
<evidence type="ECO:0000313" key="7">
    <source>
        <dbReference type="Proteomes" id="UP001500683"/>
    </source>
</evidence>
<dbReference type="PANTHER" id="PTHR12383:SF16">
    <property type="entry name" value="MITOCHONDRIAL INNER MEMBRANE PROTEASE SUBUNIT 1"/>
    <property type="match status" value="1"/>
</dbReference>
<protein>
    <recommendedName>
        <fullName evidence="5">Peptidase S24/S26A/S26B/S26C domain-containing protein</fullName>
    </recommendedName>
</protein>
<dbReference type="InterPro" id="IPR015927">
    <property type="entry name" value="Peptidase_S24_S26A/B/C"/>
</dbReference>
<dbReference type="SUPFAM" id="SSF51306">
    <property type="entry name" value="LexA/Signal peptidase"/>
    <property type="match status" value="1"/>
</dbReference>
<dbReference type="PROSITE" id="PS00501">
    <property type="entry name" value="SPASE_I_1"/>
    <property type="match status" value="1"/>
</dbReference>
<evidence type="ECO:0000256" key="2">
    <source>
        <dbReference type="ARBA" id="ARBA00022670"/>
    </source>
</evidence>
<dbReference type="Pfam" id="PF00717">
    <property type="entry name" value="Peptidase_S24"/>
    <property type="match status" value="1"/>
</dbReference>
<dbReference type="InterPro" id="IPR039418">
    <property type="entry name" value="LexA-like"/>
</dbReference>
<dbReference type="Gene3D" id="2.10.109.10">
    <property type="entry name" value="Umud Fragment, subunit A"/>
    <property type="match status" value="1"/>
</dbReference>
<dbReference type="NCBIfam" id="TIGR02754">
    <property type="entry name" value="sod_Ni_protease"/>
    <property type="match status" value="1"/>
</dbReference>
<keyword evidence="7" id="KW-1185">Reference proteome</keyword>
<comment type="caution">
    <text evidence="6">The sequence shown here is derived from an EMBL/GenBank/DDBJ whole genome shotgun (WGS) entry which is preliminary data.</text>
</comment>
<dbReference type="InterPro" id="IPR019756">
    <property type="entry name" value="Pept_S26A_signal_pept_1_Ser-AS"/>
</dbReference>
<sequence>MTYAEGAGMAGRLLAVAVTGESMTPALRPGDWLLVRRGARVAEGDVVVARHPGRTEQLIVKRATRRTDGGWWLESDNQGAPGRQDSWDFDAVPDPLLVGRVVARYWPPSRIALFRANRTDQ</sequence>
<dbReference type="InterPro" id="IPR052064">
    <property type="entry name" value="Mito_IMP1_subunit"/>
</dbReference>
<evidence type="ECO:0000256" key="1">
    <source>
        <dbReference type="ARBA" id="ARBA00004370"/>
    </source>
</evidence>
<evidence type="ECO:0000256" key="4">
    <source>
        <dbReference type="ARBA" id="ARBA00023136"/>
    </source>
</evidence>
<dbReference type="EMBL" id="BAAAZG010000042">
    <property type="protein sequence ID" value="GAA4087850.1"/>
    <property type="molecule type" value="Genomic_DNA"/>
</dbReference>
<feature type="domain" description="Peptidase S24/S26A/S26B/S26C" evidence="5">
    <location>
        <begin position="11"/>
        <end position="79"/>
    </location>
</feature>